<dbReference type="InterPro" id="IPR036259">
    <property type="entry name" value="MFS_trans_sf"/>
</dbReference>
<evidence type="ECO:0000313" key="8">
    <source>
        <dbReference type="Proteomes" id="UP000249218"/>
    </source>
</evidence>
<feature type="transmembrane region" description="Helical" evidence="5">
    <location>
        <begin position="253"/>
        <end position="274"/>
    </location>
</feature>
<keyword evidence="4 5" id="KW-0472">Membrane</keyword>
<dbReference type="InterPro" id="IPR005828">
    <property type="entry name" value="MFS_sugar_transport-like"/>
</dbReference>
<feature type="transmembrane region" description="Helical" evidence="5">
    <location>
        <begin position="137"/>
        <end position="156"/>
    </location>
</feature>
<evidence type="ECO:0000256" key="2">
    <source>
        <dbReference type="ARBA" id="ARBA00022692"/>
    </source>
</evidence>
<evidence type="ECO:0000256" key="5">
    <source>
        <dbReference type="SAM" id="Phobius"/>
    </source>
</evidence>
<name>A0A2W1BF54_HELAM</name>
<sequence>MSTPLLRQSWTMSAVLINMFGQGLVLSFPSSLLPALQHPDSPIRVDLDTASWLGSIAGVAGIPGFLTSSFLMDLYGRKLTHFLVILPAVVGWLMIHFANDVTCLMIGRFLCGLSGSATVSLGAIVIGEYTSPKYRGVFLYLKNAAVCLGALFMHIVTGFLHWRTISLVAVMPFLVALFIVYTWPESPAWLVKKQQYDKSEKAFYWLRGKTEESCREIKDTIRAQKERLSKPKLHHTYVEKTMNFFKKFTQKDFIKPFIIIMLACLVLEMSLRHVFPAYLLHIMSKITGETSQSFYYTLGSDIIITGSAVFASALVKIMNRRTLLFSTGFAAFGVLMAVSTYLFLEDKGIIPGDRQWIPLSMLVFYFMFANLGCAPIPIALVGEIFPLAHRGTGLALSGVWIAICLMAGLQSTPHLIDSIKVYGFFAVYGIIMGISLFMLYFILPETKDRTLQEIENYFNYGRFQNVDDEEANTKMIEYGRTEESVDFNHSECTTPKMTNNYSMSMNK</sequence>
<proteinExistence type="predicted"/>
<dbReference type="GO" id="GO:0016020">
    <property type="term" value="C:membrane"/>
    <property type="evidence" value="ECO:0007669"/>
    <property type="project" value="UniProtKB-SubCell"/>
</dbReference>
<feature type="transmembrane region" description="Helical" evidence="5">
    <location>
        <begin position="356"/>
        <end position="380"/>
    </location>
</feature>
<accession>A0A2W1BF54</accession>
<feature type="transmembrane region" description="Helical" evidence="5">
    <location>
        <begin position="421"/>
        <end position="443"/>
    </location>
</feature>
<dbReference type="PROSITE" id="PS50850">
    <property type="entry name" value="MFS"/>
    <property type="match status" value="1"/>
</dbReference>
<feature type="domain" description="Major facilitator superfamily (MFS) profile" evidence="6">
    <location>
        <begin position="11"/>
        <end position="447"/>
    </location>
</feature>
<feature type="transmembrane region" description="Helical" evidence="5">
    <location>
        <begin position="79"/>
        <end position="98"/>
    </location>
</feature>
<feature type="transmembrane region" description="Helical" evidence="5">
    <location>
        <begin position="322"/>
        <end position="344"/>
    </location>
</feature>
<evidence type="ECO:0000256" key="3">
    <source>
        <dbReference type="ARBA" id="ARBA00022989"/>
    </source>
</evidence>
<feature type="transmembrane region" description="Helical" evidence="5">
    <location>
        <begin position="162"/>
        <end position="183"/>
    </location>
</feature>
<dbReference type="InterPro" id="IPR050549">
    <property type="entry name" value="MFS_Trehalose_Transporter"/>
</dbReference>
<dbReference type="OrthoDB" id="6133115at2759"/>
<feature type="transmembrane region" description="Helical" evidence="5">
    <location>
        <begin position="52"/>
        <end position="72"/>
    </location>
</feature>
<dbReference type="EMBL" id="KZ150249">
    <property type="protein sequence ID" value="PZC71837.1"/>
    <property type="molecule type" value="Genomic_DNA"/>
</dbReference>
<feature type="transmembrane region" description="Helical" evidence="5">
    <location>
        <begin position="294"/>
        <end position="315"/>
    </location>
</feature>
<keyword evidence="3 5" id="KW-1133">Transmembrane helix</keyword>
<dbReference type="Gene3D" id="1.20.1250.20">
    <property type="entry name" value="MFS general substrate transporter like domains"/>
    <property type="match status" value="1"/>
</dbReference>
<evidence type="ECO:0000256" key="1">
    <source>
        <dbReference type="ARBA" id="ARBA00004141"/>
    </source>
</evidence>
<dbReference type="InterPro" id="IPR020846">
    <property type="entry name" value="MFS_dom"/>
</dbReference>
<evidence type="ECO:0000256" key="4">
    <source>
        <dbReference type="ARBA" id="ARBA00023136"/>
    </source>
</evidence>
<dbReference type="Pfam" id="PF00083">
    <property type="entry name" value="Sugar_tr"/>
    <property type="match status" value="1"/>
</dbReference>
<reference evidence="7 8" key="1">
    <citation type="journal article" date="2017" name="BMC Biol.">
        <title>Genomic innovations, transcriptional plasticity and gene loss underlying the evolution and divergence of two highly polyphagous and invasive Helicoverpa pest species.</title>
        <authorList>
            <person name="Pearce S.L."/>
            <person name="Clarke D.F."/>
            <person name="East P.D."/>
            <person name="Elfekih S."/>
            <person name="Gordon K.H."/>
            <person name="Jermiin L.S."/>
            <person name="McGaughran A."/>
            <person name="Oakeshott J.G."/>
            <person name="Papanikolaou A."/>
            <person name="Perera O.P."/>
            <person name="Rane R.V."/>
            <person name="Richards S."/>
            <person name="Tay W.T."/>
            <person name="Walsh T.K."/>
            <person name="Anderson A."/>
            <person name="Anderson C.J."/>
            <person name="Asgari S."/>
            <person name="Board P.G."/>
            <person name="Bretschneider A."/>
            <person name="Campbell P.M."/>
            <person name="Chertemps T."/>
            <person name="Christeller J.T."/>
            <person name="Coppin C.W."/>
            <person name="Downes S.J."/>
            <person name="Duan G."/>
            <person name="Farnsworth C.A."/>
            <person name="Good R.T."/>
            <person name="Han L.B."/>
            <person name="Han Y.C."/>
            <person name="Hatje K."/>
            <person name="Horne I."/>
            <person name="Huang Y.P."/>
            <person name="Hughes D.S."/>
            <person name="Jacquin-Joly E."/>
            <person name="James W."/>
            <person name="Jhangiani S."/>
            <person name="Kollmar M."/>
            <person name="Kuwar S.S."/>
            <person name="Li S."/>
            <person name="Liu N.Y."/>
            <person name="Maibeche M.T."/>
            <person name="Miller J.R."/>
            <person name="Montagne N."/>
            <person name="Perry T."/>
            <person name="Qu J."/>
            <person name="Song S.V."/>
            <person name="Sutton G.G."/>
            <person name="Vogel H."/>
            <person name="Walenz B.P."/>
            <person name="Xu W."/>
            <person name="Zhang H.J."/>
            <person name="Zou Z."/>
            <person name="Batterham P."/>
            <person name="Edwards O.R."/>
            <person name="Feyereisen R."/>
            <person name="Gibbs R.A."/>
            <person name="Heckel D.G."/>
            <person name="McGrath A."/>
            <person name="Robin C."/>
            <person name="Scherer S.E."/>
            <person name="Worley K.C."/>
            <person name="Wu Y.D."/>
        </authorList>
    </citation>
    <scope>NUCLEOTIDE SEQUENCE [LARGE SCALE GENOMIC DNA]</scope>
    <source>
        <strain evidence="7">Harm_GR_Male_#8</strain>
        <tissue evidence="7">Whole organism</tissue>
    </source>
</reference>
<organism evidence="7 8">
    <name type="scientific">Helicoverpa armigera</name>
    <name type="common">Cotton bollworm</name>
    <name type="synonym">Heliothis armigera</name>
    <dbReference type="NCBI Taxonomy" id="29058"/>
    <lineage>
        <taxon>Eukaryota</taxon>
        <taxon>Metazoa</taxon>
        <taxon>Ecdysozoa</taxon>
        <taxon>Arthropoda</taxon>
        <taxon>Hexapoda</taxon>
        <taxon>Insecta</taxon>
        <taxon>Pterygota</taxon>
        <taxon>Neoptera</taxon>
        <taxon>Endopterygota</taxon>
        <taxon>Lepidoptera</taxon>
        <taxon>Glossata</taxon>
        <taxon>Ditrysia</taxon>
        <taxon>Noctuoidea</taxon>
        <taxon>Noctuidae</taxon>
        <taxon>Heliothinae</taxon>
        <taxon>Helicoverpa</taxon>
    </lineage>
</organism>
<evidence type="ECO:0000259" key="6">
    <source>
        <dbReference type="PROSITE" id="PS50850"/>
    </source>
</evidence>
<feature type="transmembrane region" description="Helical" evidence="5">
    <location>
        <begin position="104"/>
        <end position="125"/>
    </location>
</feature>
<comment type="subcellular location">
    <subcellularLocation>
        <location evidence="1">Membrane</location>
        <topology evidence="1">Multi-pass membrane protein</topology>
    </subcellularLocation>
</comment>
<keyword evidence="2 5" id="KW-0812">Transmembrane</keyword>
<evidence type="ECO:0000313" key="7">
    <source>
        <dbReference type="EMBL" id="PZC71837.1"/>
    </source>
</evidence>
<dbReference type="Proteomes" id="UP000249218">
    <property type="component" value="Unassembled WGS sequence"/>
</dbReference>
<feature type="transmembrane region" description="Helical" evidence="5">
    <location>
        <begin position="392"/>
        <end position="409"/>
    </location>
</feature>
<protein>
    <recommendedName>
        <fullName evidence="6">Major facilitator superfamily (MFS) profile domain-containing protein</fullName>
    </recommendedName>
</protein>
<dbReference type="PANTHER" id="PTHR48021:SF68">
    <property type="entry name" value="MAJOR FACILITATOR SUPERFAMILY (MFS) PROFILE DOMAIN-CONTAINING PROTEIN"/>
    <property type="match status" value="1"/>
</dbReference>
<dbReference type="GO" id="GO:0022857">
    <property type="term" value="F:transmembrane transporter activity"/>
    <property type="evidence" value="ECO:0007669"/>
    <property type="project" value="InterPro"/>
</dbReference>
<dbReference type="SUPFAM" id="SSF103473">
    <property type="entry name" value="MFS general substrate transporter"/>
    <property type="match status" value="1"/>
</dbReference>
<keyword evidence="8" id="KW-1185">Reference proteome</keyword>
<gene>
    <name evidence="7" type="primary">HaOG212393</name>
    <name evidence="7" type="ORF">B5X24_HaOG212393</name>
</gene>
<dbReference type="AlphaFoldDB" id="A0A2W1BF54"/>
<feature type="transmembrane region" description="Helical" evidence="5">
    <location>
        <begin position="12"/>
        <end position="32"/>
    </location>
</feature>
<dbReference type="PANTHER" id="PTHR48021">
    <property type="match status" value="1"/>
</dbReference>